<proteinExistence type="predicted"/>
<dbReference type="AlphaFoldDB" id="A0A0D0DEM1"/>
<dbReference type="OrthoDB" id="10375687at2759"/>
<sequence length="147" mass="16155">MDSKQVLKLQADPPGGGVEFLHAQNLPQSPLSSLGDLTPIPEHDEADSMTMNEDIDISMLPQDALRNADQFLSVITAAGTSKPGYVEFNELDKDSEGASEKIDIMEDQDGTTQVGSDNEESNLELDYLLKQHHLAFKPWASKLTQKQ</sequence>
<dbReference type="EMBL" id="KN827730">
    <property type="protein sequence ID" value="KIK75995.1"/>
    <property type="molecule type" value="Genomic_DNA"/>
</dbReference>
<feature type="region of interest" description="Disordered" evidence="1">
    <location>
        <begin position="1"/>
        <end position="22"/>
    </location>
</feature>
<organism evidence="2 3">
    <name type="scientific">Paxillus rubicundulus Ve08.2h10</name>
    <dbReference type="NCBI Taxonomy" id="930991"/>
    <lineage>
        <taxon>Eukaryota</taxon>
        <taxon>Fungi</taxon>
        <taxon>Dikarya</taxon>
        <taxon>Basidiomycota</taxon>
        <taxon>Agaricomycotina</taxon>
        <taxon>Agaricomycetes</taxon>
        <taxon>Agaricomycetidae</taxon>
        <taxon>Boletales</taxon>
        <taxon>Paxilineae</taxon>
        <taxon>Paxillaceae</taxon>
        <taxon>Paxillus</taxon>
    </lineage>
</organism>
<dbReference type="Proteomes" id="UP000054538">
    <property type="component" value="Unassembled WGS sequence"/>
</dbReference>
<dbReference type="HOGENOM" id="CLU_1768703_0_0_1"/>
<protein>
    <submittedName>
        <fullName evidence="2">Uncharacterized protein</fullName>
    </submittedName>
</protein>
<evidence type="ECO:0000256" key="1">
    <source>
        <dbReference type="SAM" id="MobiDB-lite"/>
    </source>
</evidence>
<reference evidence="2 3" key="1">
    <citation type="submission" date="2014-04" db="EMBL/GenBank/DDBJ databases">
        <authorList>
            <consortium name="DOE Joint Genome Institute"/>
            <person name="Kuo A."/>
            <person name="Kohler A."/>
            <person name="Jargeat P."/>
            <person name="Nagy L.G."/>
            <person name="Floudas D."/>
            <person name="Copeland A."/>
            <person name="Barry K.W."/>
            <person name="Cichocki N."/>
            <person name="Veneault-Fourrey C."/>
            <person name="LaButti K."/>
            <person name="Lindquist E.A."/>
            <person name="Lipzen A."/>
            <person name="Lundell T."/>
            <person name="Morin E."/>
            <person name="Murat C."/>
            <person name="Sun H."/>
            <person name="Tunlid A."/>
            <person name="Henrissat B."/>
            <person name="Grigoriev I.V."/>
            <person name="Hibbett D.S."/>
            <person name="Martin F."/>
            <person name="Nordberg H.P."/>
            <person name="Cantor M.N."/>
            <person name="Hua S.X."/>
        </authorList>
    </citation>
    <scope>NUCLEOTIDE SEQUENCE [LARGE SCALE GENOMIC DNA]</scope>
    <source>
        <strain evidence="2 3">Ve08.2h10</strain>
    </source>
</reference>
<name>A0A0D0DEM1_9AGAM</name>
<dbReference type="InParanoid" id="A0A0D0DEM1"/>
<gene>
    <name evidence="2" type="ORF">PAXRUDRAFT_18522</name>
</gene>
<reference evidence="3" key="2">
    <citation type="submission" date="2015-01" db="EMBL/GenBank/DDBJ databases">
        <title>Evolutionary Origins and Diversification of the Mycorrhizal Mutualists.</title>
        <authorList>
            <consortium name="DOE Joint Genome Institute"/>
            <consortium name="Mycorrhizal Genomics Consortium"/>
            <person name="Kohler A."/>
            <person name="Kuo A."/>
            <person name="Nagy L.G."/>
            <person name="Floudas D."/>
            <person name="Copeland A."/>
            <person name="Barry K.W."/>
            <person name="Cichocki N."/>
            <person name="Veneault-Fourrey C."/>
            <person name="LaButti K."/>
            <person name="Lindquist E.A."/>
            <person name="Lipzen A."/>
            <person name="Lundell T."/>
            <person name="Morin E."/>
            <person name="Murat C."/>
            <person name="Riley R."/>
            <person name="Ohm R."/>
            <person name="Sun H."/>
            <person name="Tunlid A."/>
            <person name="Henrissat B."/>
            <person name="Grigoriev I.V."/>
            <person name="Hibbett D.S."/>
            <person name="Martin F."/>
        </authorList>
    </citation>
    <scope>NUCLEOTIDE SEQUENCE [LARGE SCALE GENOMIC DNA]</scope>
    <source>
        <strain evidence="3">Ve08.2h10</strain>
    </source>
</reference>
<accession>A0A0D0DEM1</accession>
<evidence type="ECO:0000313" key="2">
    <source>
        <dbReference type="EMBL" id="KIK75995.1"/>
    </source>
</evidence>
<evidence type="ECO:0000313" key="3">
    <source>
        <dbReference type="Proteomes" id="UP000054538"/>
    </source>
</evidence>
<keyword evidence="3" id="KW-1185">Reference proteome</keyword>